<dbReference type="Proteomes" id="UP000234345">
    <property type="component" value="Unassembled WGS sequence"/>
</dbReference>
<name>A0A7Z7NEZ1_XANCH</name>
<evidence type="ECO:0000313" key="2">
    <source>
        <dbReference type="EMBL" id="SOO22121.1"/>
    </source>
</evidence>
<gene>
    <name evidence="2" type="ORF">XFF6991_110009</name>
</gene>
<accession>A0A7Z7NEZ1</accession>
<dbReference type="AlphaFoldDB" id="A0A7Z7NEZ1"/>
<organism evidence="2 3">
    <name type="scientific">Xanthomonas campestris pv. phaseoli</name>
    <dbReference type="NCBI Taxonomy" id="317013"/>
    <lineage>
        <taxon>Bacteria</taxon>
        <taxon>Pseudomonadati</taxon>
        <taxon>Pseudomonadota</taxon>
        <taxon>Gammaproteobacteria</taxon>
        <taxon>Lysobacterales</taxon>
        <taxon>Lysobacteraceae</taxon>
        <taxon>Xanthomonas</taxon>
    </lineage>
</organism>
<evidence type="ECO:0000313" key="3">
    <source>
        <dbReference type="Proteomes" id="UP000234345"/>
    </source>
</evidence>
<dbReference type="EMBL" id="OCZC01000009">
    <property type="protein sequence ID" value="SOO22121.1"/>
    <property type="molecule type" value="Genomic_DNA"/>
</dbReference>
<evidence type="ECO:0000256" key="1">
    <source>
        <dbReference type="SAM" id="MobiDB-lite"/>
    </source>
</evidence>
<comment type="caution">
    <text evidence="2">The sequence shown here is derived from an EMBL/GenBank/DDBJ whole genome shotgun (WGS) entry which is preliminary data.</text>
</comment>
<proteinExistence type="predicted"/>
<sequence length="58" mass="6780">MTKLLVERVCTHEYARKGIADPKHIQPQEAQITGRRLTKNRYTATNHTRPRQLLEGRP</sequence>
<feature type="region of interest" description="Disordered" evidence="1">
    <location>
        <begin position="27"/>
        <end position="58"/>
    </location>
</feature>
<protein>
    <submittedName>
        <fullName evidence="2">Uncharacterized protein</fullName>
    </submittedName>
</protein>
<reference evidence="2 3" key="1">
    <citation type="submission" date="2017-10" db="EMBL/GenBank/DDBJ databases">
        <authorList>
            <person name="Regsiter A."/>
            <person name="William W."/>
        </authorList>
    </citation>
    <scope>NUCLEOTIDE SEQUENCE [LARGE SCALE GENOMIC DNA]</scope>
    <source>
        <strain evidence="2 3">CFBP6991</strain>
    </source>
</reference>